<dbReference type="EMBL" id="OU015584">
    <property type="protein sequence ID" value="CAG5080153.1"/>
    <property type="molecule type" value="Genomic_DNA"/>
</dbReference>
<feature type="signal peptide" evidence="1">
    <location>
        <begin position="1"/>
        <end position="24"/>
    </location>
</feature>
<gene>
    <name evidence="3" type="ORF">CRYO30217_01201</name>
</gene>
<feature type="domain" description="Alpha/beta hydrolase fold-5" evidence="2">
    <location>
        <begin position="55"/>
        <end position="235"/>
    </location>
</feature>
<dbReference type="InterPro" id="IPR029059">
    <property type="entry name" value="AB_hydrolase_5"/>
</dbReference>
<dbReference type="RefSeq" id="WP_258541414.1">
    <property type="nucleotide sequence ID" value="NZ_OU015584.1"/>
</dbReference>
<sequence>MLNLLNKALLIALLPLALSCSYLPEPLEQEEQLHIEETGDYIALRGNEVDPSLAGIIFYPGGLVDPHSYINSLDELAINHKRLVVIVKSEANLSILNTQKGSVVQSSFPEVGKWVIGGHSLGGSVTCMDVAKNPEKYKGIFMLASYSVDNLSDLDLPVISITGTNDKVLDWTKFNGNQSNLPPAITVIDTTDIRNNSTSASTVYYSIEGANHAQFGSYGPQDGDGTPTISPKTQQSLVIDALETFLITNHL</sequence>
<evidence type="ECO:0000313" key="3">
    <source>
        <dbReference type="EMBL" id="CAG5080153.1"/>
    </source>
</evidence>
<dbReference type="InterPro" id="IPR029058">
    <property type="entry name" value="AB_hydrolase_fold"/>
</dbReference>
<evidence type="ECO:0000256" key="1">
    <source>
        <dbReference type="SAM" id="SignalP"/>
    </source>
</evidence>
<protein>
    <recommendedName>
        <fullName evidence="2">Alpha/beta hydrolase fold-5 domain-containing protein</fullName>
    </recommendedName>
</protein>
<dbReference type="Proteomes" id="UP000683507">
    <property type="component" value="Chromosome"/>
</dbReference>
<dbReference type="PROSITE" id="PS51257">
    <property type="entry name" value="PROKAR_LIPOPROTEIN"/>
    <property type="match status" value="1"/>
</dbReference>
<organism evidence="3 4">
    <name type="scientific">Parvicella tangerina</name>
    <dbReference type="NCBI Taxonomy" id="2829795"/>
    <lineage>
        <taxon>Bacteria</taxon>
        <taxon>Pseudomonadati</taxon>
        <taxon>Bacteroidota</taxon>
        <taxon>Flavobacteriia</taxon>
        <taxon>Flavobacteriales</taxon>
        <taxon>Parvicellaceae</taxon>
        <taxon>Parvicella</taxon>
    </lineage>
</organism>
<dbReference type="SUPFAM" id="SSF53474">
    <property type="entry name" value="alpha/beta-Hydrolases"/>
    <property type="match status" value="1"/>
</dbReference>
<proteinExistence type="predicted"/>
<feature type="chain" id="PRO_5037494885" description="Alpha/beta hydrolase fold-5 domain-containing protein" evidence="1">
    <location>
        <begin position="25"/>
        <end position="251"/>
    </location>
</feature>
<reference evidence="3" key="1">
    <citation type="submission" date="2021-04" db="EMBL/GenBank/DDBJ databases">
        <authorList>
            <person name="Rodrigo-Torres L."/>
            <person name="Arahal R. D."/>
            <person name="Lucena T."/>
        </authorList>
    </citation>
    <scope>NUCLEOTIDE SEQUENCE</scope>
    <source>
        <strain evidence="3">AS29M-1</strain>
    </source>
</reference>
<dbReference type="Pfam" id="PF12695">
    <property type="entry name" value="Abhydrolase_5"/>
    <property type="match status" value="1"/>
</dbReference>
<dbReference type="Gene3D" id="3.40.50.1820">
    <property type="entry name" value="alpha/beta hydrolase"/>
    <property type="match status" value="1"/>
</dbReference>
<accession>A0A916NB10</accession>
<evidence type="ECO:0000259" key="2">
    <source>
        <dbReference type="Pfam" id="PF12695"/>
    </source>
</evidence>
<keyword evidence="4" id="KW-1185">Reference proteome</keyword>
<dbReference type="KEGG" id="ptan:CRYO30217_01201"/>
<dbReference type="GO" id="GO:0016787">
    <property type="term" value="F:hydrolase activity"/>
    <property type="evidence" value="ECO:0007669"/>
    <property type="project" value="InterPro"/>
</dbReference>
<name>A0A916NB10_9FLAO</name>
<evidence type="ECO:0000313" key="4">
    <source>
        <dbReference type="Proteomes" id="UP000683507"/>
    </source>
</evidence>
<dbReference type="AlphaFoldDB" id="A0A916NB10"/>
<keyword evidence="1" id="KW-0732">Signal</keyword>